<protein>
    <recommendedName>
        <fullName evidence="3">Acyl-[acyl-carrier-protein]--UDP-N-acetylglucosamine O-acyltransferase</fullName>
    </recommendedName>
</protein>
<evidence type="ECO:0000313" key="1">
    <source>
        <dbReference type="EMBL" id="URW77586.1"/>
    </source>
</evidence>
<keyword evidence="2" id="KW-1185">Reference proteome</keyword>
<dbReference type="Proteomes" id="UP001056268">
    <property type="component" value="Chromosome"/>
</dbReference>
<name>A0ABY4U462_RICCR</name>
<dbReference type="EMBL" id="CP098324">
    <property type="protein sequence ID" value="URW77586.1"/>
    <property type="molecule type" value="Genomic_DNA"/>
</dbReference>
<reference evidence="1" key="1">
    <citation type="submission" date="2022-05" db="EMBL/GenBank/DDBJ databases">
        <title>Tracking Rickettsia raoultii infection dynamics in vivo by bioorthogonal metabolic labeling.</title>
        <authorList>
            <person name="Zhu D.-Y."/>
            <person name="Jia N."/>
            <person name="Li C."/>
            <person name="Zhang M.-Z."/>
            <person name="Liu H.-B."/>
            <person name="Cao W.-C."/>
        </authorList>
    </citation>
    <scope>NUCLEOTIDE SEQUENCE</scope>
    <source>
        <strain evidence="1">BIME</strain>
    </source>
</reference>
<proteinExistence type="predicted"/>
<evidence type="ECO:0008006" key="3">
    <source>
        <dbReference type="Google" id="ProtNLM"/>
    </source>
</evidence>
<accession>A0ABY4U462</accession>
<gene>
    <name evidence="1" type="ORF">NBT09_06265</name>
</gene>
<sequence length="246" mass="28658">MYSAIVKDFDIKNNYLRTIEEIKNSKLASEFANLAIKKIKEVKPPKKLLECVLKNYSYEELKNHELFKDYEISEYNALINKNSKVEIFFEYKPSSNSSNPITKIINKFIAKENIFRLALVEKNISLMEEVAKDILKSAPIVLNLLKIQGEWYQKYLNFIAEILLFVKPEFQPDIIKQLANIEDFAILSSFSEILLATKKYDEIITLLAPRLANLVNNEQKQESKFIYFCRYNLSVAYNNTGKLSLD</sequence>
<dbReference type="RefSeq" id="WP_232218548.1">
    <property type="nucleotide sequence ID" value="NZ_CP010969.1"/>
</dbReference>
<organism evidence="1 2">
    <name type="scientific">Rickettsia conorii subsp. raoultii</name>
    <dbReference type="NCBI Taxonomy" id="369822"/>
    <lineage>
        <taxon>Bacteria</taxon>
        <taxon>Pseudomonadati</taxon>
        <taxon>Pseudomonadota</taxon>
        <taxon>Alphaproteobacteria</taxon>
        <taxon>Rickettsiales</taxon>
        <taxon>Rickettsiaceae</taxon>
        <taxon>Rickettsieae</taxon>
        <taxon>Rickettsia</taxon>
        <taxon>spotted fever group</taxon>
    </lineage>
</organism>
<evidence type="ECO:0000313" key="2">
    <source>
        <dbReference type="Proteomes" id="UP001056268"/>
    </source>
</evidence>